<reference evidence="2 3" key="1">
    <citation type="submission" date="2019-05" db="EMBL/GenBank/DDBJ databases">
        <authorList>
            <consortium name="Science for Life Laboratories"/>
        </authorList>
    </citation>
    <scope>NUCLEOTIDE SEQUENCE [LARGE SCALE GENOMIC DNA]</scope>
    <source>
        <strain evidence="2">Soil9</strain>
    </source>
</reference>
<gene>
    <name evidence="2" type="ORF">SOIL9_04130</name>
</gene>
<dbReference type="RefSeq" id="WP_162671468.1">
    <property type="nucleotide sequence ID" value="NZ_LR593886.1"/>
</dbReference>
<sequence length="266" mass="29820">MRTVVSIFAVLLLSASGSVAGADKPNNDRDPWNGFGIGSWVIRTESFTRGDTTEAQRERVTRVEAKDPGSIQLQARREGKKPGAFDGGESTSWHIPGYDPALDPKCKLLETSKQDLEIRGKKYACEVRTYDLTRGENKATATFWHSKDASAPYREFGGEPRTLAVRPDVLRLDVDYQDKERSMKTSVRVTNFSEERKVGEQKVVCVREEGEIEFSEGTMKGRGKMIAFLSNEVPGREVERIVEGDVGGTKFRKAYRVEAFETVKEK</sequence>
<dbReference type="AlphaFoldDB" id="A0A6P2DCG5"/>
<name>A0A6P2DCG5_9BACT</name>
<evidence type="ECO:0000256" key="1">
    <source>
        <dbReference type="SAM" id="SignalP"/>
    </source>
</evidence>
<dbReference type="Proteomes" id="UP000464178">
    <property type="component" value="Chromosome"/>
</dbReference>
<keyword evidence="3" id="KW-1185">Reference proteome</keyword>
<dbReference type="KEGG" id="gms:SOIL9_04130"/>
<evidence type="ECO:0000313" key="2">
    <source>
        <dbReference type="EMBL" id="VTR98045.1"/>
    </source>
</evidence>
<evidence type="ECO:0000313" key="3">
    <source>
        <dbReference type="Proteomes" id="UP000464178"/>
    </source>
</evidence>
<feature type="chain" id="PRO_5026654442" evidence="1">
    <location>
        <begin position="22"/>
        <end position="266"/>
    </location>
</feature>
<dbReference type="EMBL" id="LR593886">
    <property type="protein sequence ID" value="VTR98045.1"/>
    <property type="molecule type" value="Genomic_DNA"/>
</dbReference>
<accession>A0A6P2DCG5</accession>
<feature type="signal peptide" evidence="1">
    <location>
        <begin position="1"/>
        <end position="21"/>
    </location>
</feature>
<keyword evidence="1" id="KW-0732">Signal</keyword>
<proteinExistence type="predicted"/>
<protein>
    <submittedName>
        <fullName evidence="2">Uncharacterized protein</fullName>
    </submittedName>
</protein>
<organism evidence="2 3">
    <name type="scientific">Gemmata massiliana</name>
    <dbReference type="NCBI Taxonomy" id="1210884"/>
    <lineage>
        <taxon>Bacteria</taxon>
        <taxon>Pseudomonadati</taxon>
        <taxon>Planctomycetota</taxon>
        <taxon>Planctomycetia</taxon>
        <taxon>Gemmatales</taxon>
        <taxon>Gemmataceae</taxon>
        <taxon>Gemmata</taxon>
    </lineage>
</organism>